<evidence type="ECO:0000256" key="7">
    <source>
        <dbReference type="ARBA" id="ARBA00023015"/>
    </source>
</evidence>
<evidence type="ECO:0000256" key="13">
    <source>
        <dbReference type="RuleBase" id="RU003991"/>
    </source>
</evidence>
<dbReference type="InterPro" id="IPR036286">
    <property type="entry name" value="LexA/Signal_pep-like_sf"/>
</dbReference>
<reference evidence="16 17" key="1">
    <citation type="journal article" date="2012" name="J. Bacteriol.">
        <title>Complete Genome Sequence of Leptospirillum ferrooxidans Strain C2-3, Isolated from a Fresh Volcanic Ash Deposit on the Island of Miyake, Japan.</title>
        <authorList>
            <person name="Fujimura R."/>
            <person name="Sato Y."/>
            <person name="Nishizawa T."/>
            <person name="Oshima K."/>
            <person name="Kim S.-W."/>
            <person name="Hattori M."/>
            <person name="Kamijo T."/>
            <person name="Ohta H."/>
        </authorList>
    </citation>
    <scope>NUCLEOTIDE SEQUENCE [LARGE SCALE GENOMIC DNA]</scope>
    <source>
        <strain evidence="16 17">C2-3</strain>
    </source>
</reference>
<feature type="domain" description="LexA repressor DNA-binding" evidence="15">
    <location>
        <begin position="12"/>
        <end position="75"/>
    </location>
</feature>
<dbReference type="eggNOG" id="COG1974">
    <property type="taxonomic scope" value="Bacteria"/>
</dbReference>
<sequence>MSLDGGTTRKVKPLTERQEEVLRFILSWMQANSSPPTITEIANHLGIPYPKSAGTHLEALEKKGYIQRIPGKARGIRLTAKSSSFQDETISSEWLTVPRVGRVRAGVATGSDHLSDGQITIPSSFLSERPDFVLTVIGDSMIGAGIYDGDLAFIKKGGNVSNGDIIVAQIQGEMTLKTYLHHNGRLLLRAANPSYPDRIILPDDEADLVQGRLIGIFRSLSRNGGRN</sequence>
<dbReference type="Proteomes" id="UP000007382">
    <property type="component" value="Chromosome"/>
</dbReference>
<feature type="site" description="Cleavage; by autolysis" evidence="12">
    <location>
        <begin position="105"/>
        <end position="106"/>
    </location>
</feature>
<feature type="DNA-binding region" description="H-T-H motif" evidence="12">
    <location>
        <begin position="38"/>
        <end position="58"/>
    </location>
</feature>
<dbReference type="HOGENOM" id="CLU_066192_45_1_0"/>
<keyword evidence="5 12" id="KW-0378">Hydrolase</keyword>
<keyword evidence="4 12" id="KW-0227">DNA damage</keyword>
<evidence type="ECO:0000313" key="16">
    <source>
        <dbReference type="EMBL" id="BAM07366.1"/>
    </source>
</evidence>
<dbReference type="SUPFAM" id="SSF51306">
    <property type="entry name" value="LexA/Signal peptidase"/>
    <property type="match status" value="1"/>
</dbReference>
<keyword evidence="8 12" id="KW-0238">DNA-binding</keyword>
<dbReference type="GO" id="GO:0006508">
    <property type="term" value="P:proteolysis"/>
    <property type="evidence" value="ECO:0007669"/>
    <property type="project" value="InterPro"/>
</dbReference>
<dbReference type="KEGG" id="lfc:LFE_1686"/>
<evidence type="ECO:0000256" key="9">
    <source>
        <dbReference type="ARBA" id="ARBA00023163"/>
    </source>
</evidence>
<dbReference type="AlphaFoldDB" id="I0IQ17"/>
<dbReference type="STRING" id="1162668.LFE_1686"/>
<dbReference type="SUPFAM" id="SSF46785">
    <property type="entry name" value="Winged helix' DNA-binding domain"/>
    <property type="match status" value="1"/>
</dbReference>
<dbReference type="GO" id="GO:0006281">
    <property type="term" value="P:DNA repair"/>
    <property type="evidence" value="ECO:0007669"/>
    <property type="project" value="UniProtKB-UniRule"/>
</dbReference>
<keyword evidence="3 12" id="KW-0235">DNA replication</keyword>
<dbReference type="InterPro" id="IPR006197">
    <property type="entry name" value="Peptidase_S24_LexA"/>
</dbReference>
<dbReference type="GO" id="GO:0004252">
    <property type="term" value="F:serine-type endopeptidase activity"/>
    <property type="evidence" value="ECO:0007669"/>
    <property type="project" value="UniProtKB-UniRule"/>
</dbReference>
<dbReference type="PRINTS" id="PR00726">
    <property type="entry name" value="LEXASERPTASE"/>
</dbReference>
<dbReference type="NCBIfam" id="TIGR00498">
    <property type="entry name" value="lexA"/>
    <property type="match status" value="1"/>
</dbReference>
<gene>
    <name evidence="12" type="primary">lexA</name>
    <name evidence="16" type="ordered locus">LFE_1686</name>
</gene>
<feature type="domain" description="Peptidase S24/S26A/S26B/S26C" evidence="14">
    <location>
        <begin position="100"/>
        <end position="208"/>
    </location>
</feature>
<dbReference type="Gene3D" id="2.10.109.10">
    <property type="entry name" value="Umud Fragment, subunit A"/>
    <property type="match status" value="1"/>
</dbReference>
<dbReference type="GO" id="GO:0009432">
    <property type="term" value="P:SOS response"/>
    <property type="evidence" value="ECO:0007669"/>
    <property type="project" value="UniProtKB-UniRule"/>
</dbReference>
<dbReference type="InterPro" id="IPR015927">
    <property type="entry name" value="Peptidase_S24_S26A/B/C"/>
</dbReference>
<comment type="function">
    <text evidence="12">Represses a number of genes involved in the response to DNA damage (SOS response), including recA and lexA. In the presence of single-stranded DNA, RecA interacts with LexA causing an autocatalytic cleavage which disrupts the DNA-binding part of LexA, leading to derepression of the SOS regulon and eventually DNA repair.</text>
</comment>
<evidence type="ECO:0000256" key="2">
    <source>
        <dbReference type="ARBA" id="ARBA00022491"/>
    </source>
</evidence>
<evidence type="ECO:0000256" key="12">
    <source>
        <dbReference type="HAMAP-Rule" id="MF_00015"/>
    </source>
</evidence>
<dbReference type="InterPro" id="IPR036388">
    <property type="entry name" value="WH-like_DNA-bd_sf"/>
</dbReference>
<evidence type="ECO:0000256" key="4">
    <source>
        <dbReference type="ARBA" id="ARBA00022763"/>
    </source>
</evidence>
<dbReference type="HAMAP" id="MF_00015">
    <property type="entry name" value="LexA"/>
    <property type="match status" value="1"/>
</dbReference>
<keyword evidence="2 12" id="KW-0678">Repressor</keyword>
<dbReference type="MEROPS" id="S24.001"/>
<organism evidence="16 17">
    <name type="scientific">Leptospirillum ferrooxidans (strain C2-3)</name>
    <dbReference type="NCBI Taxonomy" id="1162668"/>
    <lineage>
        <taxon>Bacteria</taxon>
        <taxon>Pseudomonadati</taxon>
        <taxon>Nitrospirota</taxon>
        <taxon>Nitrospiria</taxon>
        <taxon>Nitrospirales</taxon>
        <taxon>Nitrospiraceae</taxon>
        <taxon>Leptospirillum</taxon>
    </lineage>
</organism>
<dbReference type="InterPro" id="IPR006199">
    <property type="entry name" value="LexA_DNA-bd_dom"/>
</dbReference>
<evidence type="ECO:0000259" key="15">
    <source>
        <dbReference type="Pfam" id="PF01726"/>
    </source>
</evidence>
<dbReference type="PANTHER" id="PTHR33516">
    <property type="entry name" value="LEXA REPRESSOR"/>
    <property type="match status" value="1"/>
</dbReference>
<evidence type="ECO:0000256" key="8">
    <source>
        <dbReference type="ARBA" id="ARBA00023125"/>
    </source>
</evidence>
<evidence type="ECO:0000256" key="5">
    <source>
        <dbReference type="ARBA" id="ARBA00022801"/>
    </source>
</evidence>
<dbReference type="Pfam" id="PF01726">
    <property type="entry name" value="LexA_DNA_bind"/>
    <property type="match status" value="1"/>
</dbReference>
<dbReference type="GO" id="GO:0003677">
    <property type="term" value="F:DNA binding"/>
    <property type="evidence" value="ECO:0007669"/>
    <property type="project" value="UniProtKB-UniRule"/>
</dbReference>
<name>I0IQ17_LEPFC</name>
<dbReference type="Gene3D" id="1.10.10.10">
    <property type="entry name" value="Winged helix-like DNA-binding domain superfamily/Winged helix DNA-binding domain"/>
    <property type="match status" value="1"/>
</dbReference>
<feature type="active site" description="For autocatalytic cleavage activity" evidence="12">
    <location>
        <position position="177"/>
    </location>
</feature>
<dbReference type="EMBL" id="AP012342">
    <property type="protein sequence ID" value="BAM07366.1"/>
    <property type="molecule type" value="Genomic_DNA"/>
</dbReference>
<dbReference type="RefSeq" id="WP_014449851.1">
    <property type="nucleotide sequence ID" value="NC_017094.1"/>
</dbReference>
<proteinExistence type="inferred from homology"/>
<dbReference type="InterPro" id="IPR036390">
    <property type="entry name" value="WH_DNA-bd_sf"/>
</dbReference>
<dbReference type="CDD" id="cd06529">
    <property type="entry name" value="S24_LexA-like"/>
    <property type="match status" value="1"/>
</dbReference>
<protein>
    <recommendedName>
        <fullName evidence="12">LexA repressor</fullName>
        <ecNumber evidence="12">3.4.21.88</ecNumber>
    </recommendedName>
</protein>
<keyword evidence="10 12" id="KW-0234">DNA repair</keyword>
<evidence type="ECO:0000259" key="14">
    <source>
        <dbReference type="Pfam" id="PF00717"/>
    </source>
</evidence>
<dbReference type="InterPro" id="IPR006200">
    <property type="entry name" value="LexA"/>
</dbReference>
<dbReference type="GO" id="GO:0045892">
    <property type="term" value="P:negative regulation of DNA-templated transcription"/>
    <property type="evidence" value="ECO:0007669"/>
    <property type="project" value="UniProtKB-UniRule"/>
</dbReference>
<dbReference type="InterPro" id="IPR050077">
    <property type="entry name" value="LexA_repressor"/>
</dbReference>
<dbReference type="PATRIC" id="fig|1162668.3.peg.2006"/>
<comment type="subunit">
    <text evidence="12">Homodimer.</text>
</comment>
<evidence type="ECO:0000313" key="17">
    <source>
        <dbReference type="Proteomes" id="UP000007382"/>
    </source>
</evidence>
<feature type="active site" description="For autocatalytic cleavage activity" evidence="12">
    <location>
        <position position="140"/>
    </location>
</feature>
<keyword evidence="7 12" id="KW-0805">Transcription regulation</keyword>
<reference evidence="17" key="2">
    <citation type="submission" date="2012-03" db="EMBL/GenBank/DDBJ databases">
        <title>The complete genome sequence of the pioneer microbe on fresh volcanic deposit, Leptospirillum ferrooxidans strain C2-3.</title>
        <authorList>
            <person name="Fujimura R."/>
            <person name="Sato Y."/>
            <person name="Nishizawa T."/>
            <person name="Nanba K."/>
            <person name="Oshima K."/>
            <person name="Hattori M."/>
            <person name="Kamijo T."/>
            <person name="Ohta H."/>
        </authorList>
    </citation>
    <scope>NUCLEOTIDE SEQUENCE [LARGE SCALE GENOMIC DNA]</scope>
    <source>
        <strain evidence="17">C2-3</strain>
    </source>
</reference>
<dbReference type="GO" id="GO:0006260">
    <property type="term" value="P:DNA replication"/>
    <property type="evidence" value="ECO:0007669"/>
    <property type="project" value="UniProtKB-UniRule"/>
</dbReference>
<evidence type="ECO:0000256" key="1">
    <source>
        <dbReference type="ARBA" id="ARBA00007484"/>
    </source>
</evidence>
<accession>I0IQ17</accession>
<evidence type="ECO:0000256" key="3">
    <source>
        <dbReference type="ARBA" id="ARBA00022705"/>
    </source>
</evidence>
<evidence type="ECO:0000256" key="10">
    <source>
        <dbReference type="ARBA" id="ARBA00023204"/>
    </source>
</evidence>
<keyword evidence="11 12" id="KW-0742">SOS response</keyword>
<comment type="similarity">
    <text evidence="1 12 13">Belongs to the peptidase S24 family.</text>
</comment>
<dbReference type="Pfam" id="PF00717">
    <property type="entry name" value="Peptidase_S24"/>
    <property type="match status" value="1"/>
</dbReference>
<dbReference type="InterPro" id="IPR039418">
    <property type="entry name" value="LexA-like"/>
</dbReference>
<keyword evidence="9 12" id="KW-0804">Transcription</keyword>
<dbReference type="OrthoDB" id="9802364at2"/>
<evidence type="ECO:0000256" key="11">
    <source>
        <dbReference type="ARBA" id="ARBA00023236"/>
    </source>
</evidence>
<dbReference type="PANTHER" id="PTHR33516:SF2">
    <property type="entry name" value="LEXA REPRESSOR-RELATED"/>
    <property type="match status" value="1"/>
</dbReference>
<keyword evidence="17" id="KW-1185">Reference proteome</keyword>
<comment type="catalytic activity">
    <reaction evidence="12">
        <text>Hydrolysis of Ala-|-Gly bond in repressor LexA.</text>
        <dbReference type="EC" id="3.4.21.88"/>
    </reaction>
</comment>
<dbReference type="EC" id="3.4.21.88" evidence="12"/>
<keyword evidence="6 12" id="KW-0068">Autocatalytic cleavage</keyword>
<evidence type="ECO:0000256" key="6">
    <source>
        <dbReference type="ARBA" id="ARBA00022813"/>
    </source>
</evidence>